<evidence type="ECO:0000313" key="3">
    <source>
        <dbReference type="RefSeq" id="XP_022930702.1"/>
    </source>
</evidence>
<organism evidence="2 3">
    <name type="scientific">Cucurbita moschata</name>
    <name type="common">Winter crookneck squash</name>
    <name type="synonym">Cucurbita pepo var. moschata</name>
    <dbReference type="NCBI Taxonomy" id="3662"/>
    <lineage>
        <taxon>Eukaryota</taxon>
        <taxon>Viridiplantae</taxon>
        <taxon>Streptophyta</taxon>
        <taxon>Embryophyta</taxon>
        <taxon>Tracheophyta</taxon>
        <taxon>Spermatophyta</taxon>
        <taxon>Magnoliopsida</taxon>
        <taxon>eudicotyledons</taxon>
        <taxon>Gunneridae</taxon>
        <taxon>Pentapetalae</taxon>
        <taxon>rosids</taxon>
        <taxon>fabids</taxon>
        <taxon>Cucurbitales</taxon>
        <taxon>Cucurbitaceae</taxon>
        <taxon>Cucurbiteae</taxon>
        <taxon>Cucurbita</taxon>
    </lineage>
</organism>
<dbReference type="Proteomes" id="UP000504609">
    <property type="component" value="Unplaced"/>
</dbReference>
<sequence length="211" mass="23378">MLCIILTSVTSNNVYRYTETSRVEIFELQVKYAVDDMKLKFLLVKPTNRPFASFQFPCTFSFPTIFINIYKPHGFFINSHSTISLQFSNFPLFICHHEPVSPSANSHGLSSAASVVSGGGASERVEFGALCCSAAASWVSGERRSTVPAPEFYATNSIQGGWVLERMRCCVVLLLGVGLCLLSMLPTLVTALDWSDSHSLFCYYYCISGIY</sequence>
<dbReference type="AlphaFoldDB" id="A0A6J1ERB8"/>
<accession>A0A6J1ERB8</accession>
<feature type="transmembrane region" description="Helical" evidence="1">
    <location>
        <begin position="169"/>
        <end position="189"/>
    </location>
</feature>
<dbReference type="RefSeq" id="XP_022930702.1">
    <property type="nucleotide sequence ID" value="XM_023074934.1"/>
</dbReference>
<keyword evidence="1" id="KW-0472">Membrane</keyword>
<dbReference type="KEGG" id="cmos:111437099"/>
<keyword evidence="1" id="KW-0812">Transmembrane</keyword>
<gene>
    <name evidence="3" type="primary">LOC111437099</name>
</gene>
<keyword evidence="2" id="KW-1185">Reference proteome</keyword>
<reference evidence="3" key="1">
    <citation type="submission" date="2025-08" db="UniProtKB">
        <authorList>
            <consortium name="RefSeq"/>
        </authorList>
    </citation>
    <scope>IDENTIFICATION</scope>
    <source>
        <tissue evidence="3">Young leaves</tissue>
    </source>
</reference>
<name>A0A6J1ERB8_CUCMO</name>
<keyword evidence="1" id="KW-1133">Transmembrane helix</keyword>
<proteinExistence type="predicted"/>
<evidence type="ECO:0000313" key="2">
    <source>
        <dbReference type="Proteomes" id="UP000504609"/>
    </source>
</evidence>
<dbReference type="GeneID" id="111437099"/>
<protein>
    <submittedName>
        <fullName evidence="3">Uncharacterized protein LOC111437099</fullName>
    </submittedName>
</protein>
<evidence type="ECO:0000256" key="1">
    <source>
        <dbReference type="SAM" id="Phobius"/>
    </source>
</evidence>